<reference evidence="2" key="2">
    <citation type="journal article" date="2014" name="ISME J.">
        <title>Microbial stratification in low pH oxic and suboxic macroscopic growths along an acid mine drainage.</title>
        <authorList>
            <person name="Mendez-Garcia C."/>
            <person name="Mesa V."/>
            <person name="Sprenger R.R."/>
            <person name="Richter M."/>
            <person name="Diez M.S."/>
            <person name="Solano J."/>
            <person name="Bargiela R."/>
            <person name="Golyshina O.V."/>
            <person name="Manteca A."/>
            <person name="Ramos J.L."/>
            <person name="Gallego J.R."/>
            <person name="Llorente I."/>
            <person name="Martins Dos Santos V.A."/>
            <person name="Jensen O.N."/>
            <person name="Pelaez A.I."/>
            <person name="Sanchez J."/>
            <person name="Ferrer M."/>
        </authorList>
    </citation>
    <scope>NUCLEOTIDE SEQUENCE</scope>
</reference>
<dbReference type="AlphaFoldDB" id="T0YHR4"/>
<name>T0YHR4_9ZZZZ</name>
<dbReference type="Pfam" id="PF04715">
    <property type="entry name" value="Anth_synt_I_N"/>
    <property type="match status" value="1"/>
</dbReference>
<gene>
    <name evidence="2" type="ORF">B2A_13485</name>
</gene>
<dbReference type="InterPro" id="IPR006805">
    <property type="entry name" value="Anth_synth_I_N"/>
</dbReference>
<dbReference type="InterPro" id="IPR005801">
    <property type="entry name" value="ADC_synthase"/>
</dbReference>
<feature type="non-terminal residue" evidence="2">
    <location>
        <position position="127"/>
    </location>
</feature>
<proteinExistence type="predicted"/>
<dbReference type="Gene3D" id="3.60.120.10">
    <property type="entry name" value="Anthranilate synthase"/>
    <property type="match status" value="1"/>
</dbReference>
<evidence type="ECO:0000313" key="2">
    <source>
        <dbReference type="EMBL" id="EQD32583.1"/>
    </source>
</evidence>
<protein>
    <submittedName>
        <fullName evidence="2">Protein containing Anthranilate synthase component I</fullName>
    </submittedName>
</protein>
<sequence>MKQPFDIPGDLDTPVSAFMKLAGFAPHFLLESVEGGERVGRYSFIGFGDALTVRLDRDGLTIGTERRPVPRTGAELLGGLREALSRTPTPEPGIPGVPLAGGIVGYAAYDVVRFFERLPTAAGKEPD</sequence>
<feature type="domain" description="Anthranilate synthase component I N-terminal" evidence="1">
    <location>
        <begin position="10"/>
        <end position="121"/>
    </location>
</feature>
<comment type="caution">
    <text evidence="2">The sequence shown here is derived from an EMBL/GenBank/DDBJ whole genome shotgun (WGS) entry which is preliminary data.</text>
</comment>
<dbReference type="EMBL" id="AUZZ01009767">
    <property type="protein sequence ID" value="EQD32583.1"/>
    <property type="molecule type" value="Genomic_DNA"/>
</dbReference>
<reference evidence="2" key="1">
    <citation type="submission" date="2013-08" db="EMBL/GenBank/DDBJ databases">
        <authorList>
            <person name="Mendez C."/>
            <person name="Richter M."/>
            <person name="Ferrer M."/>
            <person name="Sanchez J."/>
        </authorList>
    </citation>
    <scope>NUCLEOTIDE SEQUENCE</scope>
</reference>
<evidence type="ECO:0000259" key="1">
    <source>
        <dbReference type="Pfam" id="PF04715"/>
    </source>
</evidence>
<dbReference type="SUPFAM" id="SSF56322">
    <property type="entry name" value="ADC synthase"/>
    <property type="match status" value="1"/>
</dbReference>
<accession>T0YHR4</accession>
<organism evidence="2">
    <name type="scientific">mine drainage metagenome</name>
    <dbReference type="NCBI Taxonomy" id="410659"/>
    <lineage>
        <taxon>unclassified sequences</taxon>
        <taxon>metagenomes</taxon>
        <taxon>ecological metagenomes</taxon>
    </lineage>
</organism>